<accession>A0A2N6SEQ5</accession>
<dbReference type="EMBL" id="PNGT01000004">
    <property type="protein sequence ID" value="PMC52393.1"/>
    <property type="molecule type" value="Genomic_DNA"/>
</dbReference>
<evidence type="ECO:0000313" key="1">
    <source>
        <dbReference type="EMBL" id="PMC52393.1"/>
    </source>
</evidence>
<dbReference type="Pfam" id="PF11372">
    <property type="entry name" value="DUF3173"/>
    <property type="match status" value="1"/>
</dbReference>
<dbReference type="InterPro" id="IPR021512">
    <property type="entry name" value="DUF3173"/>
</dbReference>
<comment type="caution">
    <text evidence="1">The sequence shown here is derived from an EMBL/GenBank/DDBJ whole genome shotgun (WGS) entry which is preliminary data.</text>
</comment>
<dbReference type="AlphaFoldDB" id="A0A2N6SEQ5"/>
<name>A0A2N6SEQ5_9BACL</name>
<sequence>MNNKTIDYKYLTNELQFPEATAKAIIRQAKIKMVKSGYAIYNNKRLGTVPIFAVEEILGFKLLDKER</sequence>
<dbReference type="OrthoDB" id="1915051at2"/>
<evidence type="ECO:0000313" key="2">
    <source>
        <dbReference type="Proteomes" id="UP000235670"/>
    </source>
</evidence>
<protein>
    <submittedName>
        <fullName evidence="1">DUF3173 domain-containing protein</fullName>
    </submittedName>
</protein>
<proteinExistence type="predicted"/>
<dbReference type="RefSeq" id="WP_102189772.1">
    <property type="nucleotide sequence ID" value="NZ_PNGT01000004.1"/>
</dbReference>
<organism evidence="1 2">
    <name type="scientific">Gemella sanguinis</name>
    <dbReference type="NCBI Taxonomy" id="84135"/>
    <lineage>
        <taxon>Bacteria</taxon>
        <taxon>Bacillati</taxon>
        <taxon>Bacillota</taxon>
        <taxon>Bacilli</taxon>
        <taxon>Bacillales</taxon>
        <taxon>Gemellaceae</taxon>
        <taxon>Gemella</taxon>
    </lineage>
</organism>
<dbReference type="Proteomes" id="UP000235670">
    <property type="component" value="Unassembled WGS sequence"/>
</dbReference>
<reference evidence="1 2" key="1">
    <citation type="submission" date="2017-09" db="EMBL/GenBank/DDBJ databases">
        <title>Bacterial strain isolated from the female urinary microbiota.</title>
        <authorList>
            <person name="Thomas-White K."/>
            <person name="Kumar N."/>
            <person name="Forster S."/>
            <person name="Putonti C."/>
            <person name="Lawley T."/>
            <person name="Wolfe A.J."/>
        </authorList>
    </citation>
    <scope>NUCLEOTIDE SEQUENCE [LARGE SCALE GENOMIC DNA]</scope>
    <source>
        <strain evidence="1 2">UMB0186</strain>
    </source>
</reference>
<gene>
    <name evidence="1" type="ORF">CJ218_04510</name>
</gene>